<evidence type="ECO:0000256" key="3">
    <source>
        <dbReference type="ARBA" id="ARBA00023136"/>
    </source>
</evidence>
<feature type="transmembrane region" description="Helical" evidence="4">
    <location>
        <begin position="81"/>
        <end position="98"/>
    </location>
</feature>
<comment type="caution">
    <text evidence="6">The sequence shown here is derived from an EMBL/GenBank/DDBJ whole genome shotgun (WGS) entry which is preliminary data.</text>
</comment>
<evidence type="ECO:0000313" key="6">
    <source>
        <dbReference type="EMBL" id="GLH68003.1"/>
    </source>
</evidence>
<dbReference type="RefSeq" id="WP_285609603.1">
    <property type="nucleotide sequence ID" value="NZ_BSDC01000003.1"/>
</dbReference>
<dbReference type="Pfam" id="PF07690">
    <property type="entry name" value="MFS_1"/>
    <property type="match status" value="1"/>
</dbReference>
<feature type="transmembrane region" description="Helical" evidence="4">
    <location>
        <begin position="168"/>
        <end position="189"/>
    </location>
</feature>
<dbReference type="PROSITE" id="PS50850">
    <property type="entry name" value="MFS"/>
    <property type="match status" value="1"/>
</dbReference>
<feature type="transmembrane region" description="Helical" evidence="4">
    <location>
        <begin position="239"/>
        <end position="260"/>
    </location>
</feature>
<feature type="transmembrane region" description="Helical" evidence="4">
    <location>
        <begin position="12"/>
        <end position="35"/>
    </location>
</feature>
<dbReference type="InterPro" id="IPR036259">
    <property type="entry name" value="MFS_trans_sf"/>
</dbReference>
<evidence type="ECO:0000259" key="5">
    <source>
        <dbReference type="PROSITE" id="PS50850"/>
    </source>
</evidence>
<proteinExistence type="predicted"/>
<dbReference type="Gene3D" id="1.20.1250.20">
    <property type="entry name" value="MFS general substrate transporter like domains"/>
    <property type="match status" value="1"/>
</dbReference>
<feature type="transmembrane region" description="Helical" evidence="4">
    <location>
        <begin position="302"/>
        <end position="320"/>
    </location>
</feature>
<dbReference type="EMBL" id="BSDC01000003">
    <property type="protein sequence ID" value="GLH68003.1"/>
    <property type="molecule type" value="Genomic_DNA"/>
</dbReference>
<feature type="transmembrane region" description="Helical" evidence="4">
    <location>
        <begin position="209"/>
        <end position="227"/>
    </location>
</feature>
<feature type="domain" description="Major facilitator superfamily (MFS) profile" evidence="5">
    <location>
        <begin position="16"/>
        <end position="399"/>
    </location>
</feature>
<feature type="transmembrane region" description="Helical" evidence="4">
    <location>
        <begin position="141"/>
        <end position="162"/>
    </location>
</feature>
<evidence type="ECO:0000313" key="7">
    <source>
        <dbReference type="Proteomes" id="UP001165044"/>
    </source>
</evidence>
<protein>
    <submittedName>
        <fullName evidence="6">MFS transporter</fullName>
    </submittedName>
</protein>
<keyword evidence="7" id="KW-1185">Reference proteome</keyword>
<sequence length="399" mass="42342">MLDADGSRRTGFLTVPFFVVCVFYFLVFAAGYQLFPVVPLRLRELGANLAESGRFQTAFMLGSGFGALFTGPLGDRLGPRRVLRVASLAVVGILVVYALLKVRWVFYLLAPLHGLLWSALRTASVAKVGGILPLEHRAQGLSIFGLTGPGGVAVGPLVGLWLMPHLGFTWMLVLLAGVFALLYALIGALPREATREIEGPVFQWPDRSVWGGVAVMGLVGLSFRPMTPYSAQEAKALGMAWPAAFLTCFALGMMAMRGLLALTGMGRRPVALMPGMAALTAVGYAMLAFLPGGLARHLSSGLVYGAGYGMVHTLMLTHLMETTPPQRRGAATGAFFFAFDAATALGSLGLGWVMQHGGFRWGWAIGAGLMTLSIPVAHRVVGRRPTLASGPDPSVILEA</sequence>
<evidence type="ECO:0000256" key="2">
    <source>
        <dbReference type="ARBA" id="ARBA00022989"/>
    </source>
</evidence>
<feature type="transmembrane region" description="Helical" evidence="4">
    <location>
        <begin position="272"/>
        <end position="290"/>
    </location>
</feature>
<evidence type="ECO:0000256" key="1">
    <source>
        <dbReference type="ARBA" id="ARBA00022692"/>
    </source>
</evidence>
<dbReference type="InterPro" id="IPR020846">
    <property type="entry name" value="MFS_dom"/>
</dbReference>
<feature type="transmembrane region" description="Helical" evidence="4">
    <location>
        <begin position="332"/>
        <end position="355"/>
    </location>
</feature>
<feature type="transmembrane region" description="Helical" evidence="4">
    <location>
        <begin position="55"/>
        <end position="74"/>
    </location>
</feature>
<organism evidence="6 7">
    <name type="scientific">Geothrix edaphica</name>
    <dbReference type="NCBI Taxonomy" id="2927976"/>
    <lineage>
        <taxon>Bacteria</taxon>
        <taxon>Pseudomonadati</taxon>
        <taxon>Acidobacteriota</taxon>
        <taxon>Holophagae</taxon>
        <taxon>Holophagales</taxon>
        <taxon>Holophagaceae</taxon>
        <taxon>Geothrix</taxon>
    </lineage>
</organism>
<accession>A0ABQ5Q037</accession>
<dbReference type="PANTHER" id="PTHR23531">
    <property type="entry name" value="QUINOLENE RESISTANCE PROTEIN NORA"/>
    <property type="match status" value="1"/>
</dbReference>
<dbReference type="SUPFAM" id="SSF103473">
    <property type="entry name" value="MFS general substrate transporter"/>
    <property type="match status" value="1"/>
</dbReference>
<dbReference type="InterPro" id="IPR052714">
    <property type="entry name" value="MFS_Exporter"/>
</dbReference>
<dbReference type="Proteomes" id="UP001165044">
    <property type="component" value="Unassembled WGS sequence"/>
</dbReference>
<dbReference type="InterPro" id="IPR011701">
    <property type="entry name" value="MFS"/>
</dbReference>
<keyword evidence="3 4" id="KW-0472">Membrane</keyword>
<feature type="transmembrane region" description="Helical" evidence="4">
    <location>
        <begin position="361"/>
        <end position="381"/>
    </location>
</feature>
<dbReference type="PANTHER" id="PTHR23531:SF1">
    <property type="entry name" value="QUINOLENE RESISTANCE PROTEIN NORA"/>
    <property type="match status" value="1"/>
</dbReference>
<keyword evidence="1 4" id="KW-0812">Transmembrane</keyword>
<keyword evidence="2 4" id="KW-1133">Transmembrane helix</keyword>
<evidence type="ECO:0000256" key="4">
    <source>
        <dbReference type="SAM" id="Phobius"/>
    </source>
</evidence>
<name>A0ABQ5Q037_9BACT</name>
<gene>
    <name evidence="6" type="ORF">GETHED_23670</name>
</gene>
<reference evidence="6" key="1">
    <citation type="journal article" date="2023" name="Antonie Van Leeuwenhoek">
        <title>Mesoterricola silvestris gen. nov., sp. nov., Mesoterricola sediminis sp. nov., Geothrix oryzae sp. nov., Geothrix edaphica sp. nov., Geothrix rubra sp. nov., and Geothrix limicola sp. nov., six novel members of Acidobacteriota isolated from soils.</title>
        <authorList>
            <person name="Itoh H."/>
            <person name="Sugisawa Y."/>
            <person name="Mise K."/>
            <person name="Xu Z."/>
            <person name="Kuniyasu M."/>
            <person name="Ushijima N."/>
            <person name="Kawano K."/>
            <person name="Kobayashi E."/>
            <person name="Shiratori Y."/>
            <person name="Masuda Y."/>
            <person name="Senoo K."/>
        </authorList>
    </citation>
    <scope>NUCLEOTIDE SEQUENCE</scope>
    <source>
        <strain evidence="6">Red802</strain>
    </source>
</reference>